<feature type="region of interest" description="Disordered" evidence="1">
    <location>
        <begin position="171"/>
        <end position="208"/>
    </location>
</feature>
<evidence type="ECO:0008006" key="5">
    <source>
        <dbReference type="Google" id="ProtNLM"/>
    </source>
</evidence>
<accession>A0A5B8YB84</accession>
<reference evidence="3 4" key="1">
    <citation type="submission" date="2019-06" db="EMBL/GenBank/DDBJ databases">
        <title>Persicimonas caeni gen. nov., sp. nov., a predatory bacterium isolated from solar saltern.</title>
        <authorList>
            <person name="Wang S."/>
        </authorList>
    </citation>
    <scope>NUCLEOTIDE SEQUENCE [LARGE SCALE GENOMIC DNA]</scope>
    <source>
        <strain evidence="3 4">YN101</strain>
    </source>
</reference>
<name>A0A4Y6PTW2_PERCE</name>
<dbReference type="RefSeq" id="WP_141198218.1">
    <property type="nucleotide sequence ID" value="NZ_CP041186.1"/>
</dbReference>
<accession>A0A4Y6PTW2</accession>
<keyword evidence="4" id="KW-1185">Reference proteome</keyword>
<evidence type="ECO:0000313" key="4">
    <source>
        <dbReference type="Proteomes" id="UP000315995"/>
    </source>
</evidence>
<dbReference type="Proteomes" id="UP000315995">
    <property type="component" value="Chromosome"/>
</dbReference>
<evidence type="ECO:0000313" key="3">
    <source>
        <dbReference type="EMBL" id="QDG51738.1"/>
    </source>
</evidence>
<gene>
    <name evidence="3" type="ORF">FIV42_13565</name>
</gene>
<dbReference type="EMBL" id="CP041186">
    <property type="protein sequence ID" value="QDG51738.1"/>
    <property type="molecule type" value="Genomic_DNA"/>
</dbReference>
<evidence type="ECO:0000256" key="1">
    <source>
        <dbReference type="SAM" id="MobiDB-lite"/>
    </source>
</evidence>
<feature type="compositionally biased region" description="Acidic residues" evidence="1">
    <location>
        <begin position="192"/>
        <end position="206"/>
    </location>
</feature>
<evidence type="ECO:0000256" key="2">
    <source>
        <dbReference type="SAM" id="SignalP"/>
    </source>
</evidence>
<proteinExistence type="predicted"/>
<keyword evidence="2" id="KW-0732">Signal</keyword>
<dbReference type="AlphaFoldDB" id="A0A4Y6PTW2"/>
<feature type="signal peptide" evidence="2">
    <location>
        <begin position="1"/>
        <end position="24"/>
    </location>
</feature>
<feature type="region of interest" description="Disordered" evidence="1">
    <location>
        <begin position="21"/>
        <end position="47"/>
    </location>
</feature>
<protein>
    <recommendedName>
        <fullName evidence="5">DUF5683 domain-containing protein</fullName>
    </recommendedName>
</protein>
<organism evidence="3 4">
    <name type="scientific">Persicimonas caeni</name>
    <dbReference type="NCBI Taxonomy" id="2292766"/>
    <lineage>
        <taxon>Bacteria</taxon>
        <taxon>Deltaproteobacteria</taxon>
        <taxon>Bradymonadales</taxon>
        <taxon>Bradymonadaceae</taxon>
        <taxon>Persicimonas</taxon>
    </lineage>
</organism>
<sequence>MPNRRLIASLLTLSLASTPTAVLAQDPGSTETEPQDAEQPDARSEWTKSFPGDAAASYFPTSSKVRTVVVAAGEHAEVDMATDVLEEALRNTGKFKLVMNDDMLADNSKLDDEQIFAKAKHLPVRYMAIVRVFDAGAGQPPTAVVTIYDKVSSEAVAAMSATRGVPVEASAEVASSPGSGVSKKAAEAVAETTEEQVEQAEADDPSLSDRELARAKQEYLENYIWFEDVTAVNQYGSVVGQWSNVYRGKYKKPLAVDEFYEEIGRSDLADDYNKKRALKYGLFGVGVAVAIGGAAYGMTAKDPWLDIDYVDCDAKYDWYEQEAQYNACQDRVEAAIEKDQEIYDTRQRNGWILFGAGSLVYLGSLLINPHPVELSEAKRLADKHNQRLKRRLGLADALADEQASNYSWSIDATGNADGGGLRLRVEF</sequence>
<dbReference type="OrthoDB" id="5526818at2"/>
<feature type="chain" id="PRO_5030106428" description="DUF5683 domain-containing protein" evidence="2">
    <location>
        <begin position="25"/>
        <end position="427"/>
    </location>
</feature>